<name>A0ABP9I0Q2_9ACTN</name>
<keyword evidence="2" id="KW-1185">Reference proteome</keyword>
<evidence type="ECO:0008006" key="3">
    <source>
        <dbReference type="Google" id="ProtNLM"/>
    </source>
</evidence>
<reference evidence="2" key="1">
    <citation type="journal article" date="2019" name="Int. J. Syst. Evol. Microbiol.">
        <title>The Global Catalogue of Microorganisms (GCM) 10K type strain sequencing project: providing services to taxonomists for standard genome sequencing and annotation.</title>
        <authorList>
            <consortium name="The Broad Institute Genomics Platform"/>
            <consortium name="The Broad Institute Genome Sequencing Center for Infectious Disease"/>
            <person name="Wu L."/>
            <person name="Ma J."/>
        </authorList>
    </citation>
    <scope>NUCLEOTIDE SEQUENCE [LARGE SCALE GENOMIC DNA]</scope>
    <source>
        <strain evidence="2">JCM 18126</strain>
    </source>
</reference>
<sequence>MAARSTRIVLRNRTDQDLTLTASSLAHGEWSTQPPLNVGGHADAEWASESAGFLTGTEGSATFAVGGDGSSLRIDWDNPFAGTNKYAVDVSPGYALYQNGWSGEDAVVEYVLEPSTFRATNFRPSTHGFPYPNRWDEAPLTTIDLGVASIPVGNAALGLCGGMVYTALDHFGAGLPVPAERPVPAAPGTPLYDHLVSRLVDSFDLPDLPVRLLAVMNPAYPDTGSAGNPLEGRSAIVLKDAWPQIRQWVDAGWPAPVCLVQTISANPFDLGLNHQTCVWGYQMDGTRVTLFTYDPNLPGDDTASIAFDASDVLKPPNIAVSSAGQSPVFCFFPTAYTHRQPPV</sequence>
<dbReference type="Gene3D" id="2.60.270.50">
    <property type="match status" value="1"/>
</dbReference>
<evidence type="ECO:0000313" key="2">
    <source>
        <dbReference type="Proteomes" id="UP001501195"/>
    </source>
</evidence>
<organism evidence="1 2">
    <name type="scientific">Kineococcus glutinatus</name>
    <dbReference type="NCBI Taxonomy" id="1070872"/>
    <lineage>
        <taxon>Bacteria</taxon>
        <taxon>Bacillati</taxon>
        <taxon>Actinomycetota</taxon>
        <taxon>Actinomycetes</taxon>
        <taxon>Kineosporiales</taxon>
        <taxon>Kineosporiaceae</taxon>
        <taxon>Kineococcus</taxon>
    </lineage>
</organism>
<evidence type="ECO:0000313" key="1">
    <source>
        <dbReference type="EMBL" id="GAA4983758.1"/>
    </source>
</evidence>
<dbReference type="RefSeq" id="WP_345712790.1">
    <property type="nucleotide sequence ID" value="NZ_BAABIL010000366.1"/>
</dbReference>
<dbReference type="Proteomes" id="UP001501195">
    <property type="component" value="Unassembled WGS sequence"/>
</dbReference>
<dbReference type="EMBL" id="BAABIL010000366">
    <property type="protein sequence ID" value="GAA4983758.1"/>
    <property type="molecule type" value="Genomic_DNA"/>
</dbReference>
<accession>A0ABP9I0Q2</accession>
<gene>
    <name evidence="1" type="ORF">GCM10023225_23750</name>
</gene>
<comment type="caution">
    <text evidence="1">The sequence shown here is derived from an EMBL/GenBank/DDBJ whole genome shotgun (WGS) entry which is preliminary data.</text>
</comment>
<proteinExistence type="predicted"/>
<protein>
    <recommendedName>
        <fullName evidence="3">Peptidase C39-like protein</fullName>
    </recommendedName>
</protein>